<comment type="caution">
    <text evidence="9">The sequence shown here is derived from an EMBL/GenBank/DDBJ whole genome shotgun (WGS) entry which is preliminary data.</text>
</comment>
<comment type="cofactor">
    <cofactor evidence="7">
        <name>heme b</name>
        <dbReference type="ChEBI" id="CHEBI:60344"/>
    </cofactor>
    <text evidence="7">Binds 1 heme b (iron(II)-protoporphyrin IX) group per subunit.</text>
</comment>
<reference evidence="9 10" key="1">
    <citation type="submission" date="2022-11" db="EMBL/GenBank/DDBJ databases">
        <title>Genome sequencing of Acetobacter type strain.</title>
        <authorList>
            <person name="Heo J."/>
            <person name="Lee D."/>
            <person name="Han B.-H."/>
            <person name="Hong S.-B."/>
            <person name="Kwon S.-W."/>
        </authorList>
    </citation>
    <scope>NUCLEOTIDE SEQUENCE [LARGE SCALE GENOMIC DNA]</scope>
    <source>
        <strain evidence="9 10">KACC 21253</strain>
    </source>
</reference>
<feature type="transmembrane region" description="Helical" evidence="7">
    <location>
        <begin position="87"/>
        <end position="109"/>
    </location>
</feature>
<dbReference type="HAMAP" id="MF_01207">
    <property type="entry name" value="MsrQ"/>
    <property type="match status" value="1"/>
</dbReference>
<dbReference type="Proteomes" id="UP001301152">
    <property type="component" value="Unassembled WGS sequence"/>
</dbReference>
<feature type="transmembrane region" description="Helical" evidence="7">
    <location>
        <begin position="121"/>
        <end position="139"/>
    </location>
</feature>
<evidence type="ECO:0000256" key="6">
    <source>
        <dbReference type="ARBA" id="ARBA00023136"/>
    </source>
</evidence>
<keyword evidence="2 7" id="KW-0813">Transport</keyword>
<keyword evidence="3 7" id="KW-0812">Transmembrane</keyword>
<evidence type="ECO:0000256" key="1">
    <source>
        <dbReference type="ARBA" id="ARBA00004141"/>
    </source>
</evidence>
<protein>
    <recommendedName>
        <fullName evidence="7">Protein-methionine-sulfoxide reductase heme-binding subunit MsrQ</fullName>
    </recommendedName>
    <alternativeName>
        <fullName evidence="7">Flavocytochrome MsrQ</fullName>
    </alternativeName>
</protein>
<dbReference type="Pfam" id="PF01794">
    <property type="entry name" value="Ferric_reduct"/>
    <property type="match status" value="1"/>
</dbReference>
<evidence type="ECO:0000256" key="2">
    <source>
        <dbReference type="ARBA" id="ARBA00022448"/>
    </source>
</evidence>
<accession>A0ABT3QB36</accession>
<keyword evidence="7" id="KW-1003">Cell membrane</keyword>
<evidence type="ECO:0000256" key="7">
    <source>
        <dbReference type="HAMAP-Rule" id="MF_01207"/>
    </source>
</evidence>
<feature type="transmembrane region" description="Helical" evidence="7">
    <location>
        <begin position="159"/>
        <end position="176"/>
    </location>
</feature>
<gene>
    <name evidence="7" type="primary">msrQ</name>
    <name evidence="9" type="ORF">OQ497_00695</name>
</gene>
<dbReference type="InterPro" id="IPR022837">
    <property type="entry name" value="MsrQ-like"/>
</dbReference>
<dbReference type="PANTHER" id="PTHR36964:SF1">
    <property type="entry name" value="PROTEIN-METHIONINE-SULFOXIDE REDUCTASE HEME-BINDING SUBUNIT MSRQ"/>
    <property type="match status" value="1"/>
</dbReference>
<evidence type="ECO:0000256" key="5">
    <source>
        <dbReference type="ARBA" id="ARBA00023004"/>
    </source>
</evidence>
<sequence length="207" mass="23891">MSGRSVSSRQKNGFTPVKRQVLLYLFFLAPFVFDLTAGVMGNLGPDPAHYCLHDFGRYAIRFLLLSLAITPLKRFAGVDLMLWRRPLGLLAFTYAALHIFFYVVVIRHVDTHVLWRDVTTRPFLIFGLLTFLILLPLALTSTRKTIKALGRWWRPLHRLVYGAAILASIHYMIAFKTWHVQPFVYAALVCIFLSFRLIRKGRTPRRA</sequence>
<organism evidence="9 10">
    <name type="scientific">Acetobacter thailandicus</name>
    <dbReference type="NCBI Taxonomy" id="1502842"/>
    <lineage>
        <taxon>Bacteria</taxon>
        <taxon>Pseudomonadati</taxon>
        <taxon>Pseudomonadota</taxon>
        <taxon>Alphaproteobacteria</taxon>
        <taxon>Acetobacterales</taxon>
        <taxon>Acetobacteraceae</taxon>
        <taxon>Acetobacter</taxon>
    </lineage>
</organism>
<evidence type="ECO:0000256" key="4">
    <source>
        <dbReference type="ARBA" id="ARBA00022989"/>
    </source>
</evidence>
<comment type="function">
    <text evidence="7">Part of the MsrPQ system that repairs oxidized periplasmic proteins containing methionine sulfoxide residues (Met-O), using respiratory chain electrons. Thus protects these proteins from oxidative-stress damage caused by reactive species of oxygen and chlorine generated by the host defense mechanisms. MsrPQ is essential for the maintenance of envelope integrity under bleach stress, rescuing a wide series of structurally unrelated periplasmic proteins from methionine oxidation. MsrQ provides electrons for reduction to the reductase catalytic subunit MsrP, using the quinone pool of the respiratory chain.</text>
</comment>
<evidence type="ECO:0000313" key="10">
    <source>
        <dbReference type="Proteomes" id="UP001301152"/>
    </source>
</evidence>
<keyword evidence="4 7" id="KW-1133">Transmembrane helix</keyword>
<evidence type="ECO:0000313" key="9">
    <source>
        <dbReference type="EMBL" id="MCX2562491.1"/>
    </source>
</evidence>
<keyword evidence="6 7" id="KW-0472">Membrane</keyword>
<comment type="subcellular location">
    <subcellularLocation>
        <location evidence="7">Cell membrane</location>
        <topology evidence="7">Multi-pass membrane protein</topology>
    </subcellularLocation>
    <subcellularLocation>
        <location evidence="1">Membrane</location>
        <topology evidence="1">Multi-pass membrane protein</topology>
    </subcellularLocation>
</comment>
<proteinExistence type="inferred from homology"/>
<comment type="cofactor">
    <cofactor evidence="7">
        <name>FMN</name>
        <dbReference type="ChEBI" id="CHEBI:58210"/>
    </cofactor>
    <text evidence="7">Binds 1 FMN per subunit.</text>
</comment>
<evidence type="ECO:0000256" key="3">
    <source>
        <dbReference type="ARBA" id="ARBA00022692"/>
    </source>
</evidence>
<feature type="domain" description="Ferric oxidoreductase" evidence="8">
    <location>
        <begin position="56"/>
        <end position="167"/>
    </location>
</feature>
<keyword evidence="7" id="KW-0285">Flavoprotein</keyword>
<keyword evidence="7" id="KW-0479">Metal-binding</keyword>
<evidence type="ECO:0000259" key="8">
    <source>
        <dbReference type="Pfam" id="PF01794"/>
    </source>
</evidence>
<keyword evidence="7" id="KW-0249">Electron transport</keyword>
<name>A0ABT3QB36_9PROT</name>
<feature type="transmembrane region" description="Helical" evidence="7">
    <location>
        <begin position="55"/>
        <end position="75"/>
    </location>
</feature>
<dbReference type="PANTHER" id="PTHR36964">
    <property type="entry name" value="PROTEIN-METHIONINE-SULFOXIDE REDUCTASE HEME-BINDING SUBUNIT MSRQ"/>
    <property type="match status" value="1"/>
</dbReference>
<dbReference type="InterPro" id="IPR013130">
    <property type="entry name" value="Fe3_Rdtase_TM_dom"/>
</dbReference>
<keyword evidence="7" id="KW-0349">Heme</keyword>
<feature type="transmembrane region" description="Helical" evidence="7">
    <location>
        <begin position="182"/>
        <end position="198"/>
    </location>
</feature>
<comment type="similarity">
    <text evidence="7">Belongs to the MsrQ family.</text>
</comment>
<keyword evidence="7" id="KW-0288">FMN</keyword>
<keyword evidence="5 7" id="KW-0408">Iron</keyword>
<feature type="transmembrane region" description="Helical" evidence="7">
    <location>
        <begin position="21"/>
        <end position="43"/>
    </location>
</feature>
<keyword evidence="10" id="KW-1185">Reference proteome</keyword>
<dbReference type="RefSeq" id="WP_086554922.1">
    <property type="nucleotide sequence ID" value="NZ_JAERKX010000001.1"/>
</dbReference>
<dbReference type="EMBL" id="JAPIUZ010000001">
    <property type="protein sequence ID" value="MCX2562491.1"/>
    <property type="molecule type" value="Genomic_DNA"/>
</dbReference>
<comment type="subunit">
    <text evidence="7">Heterodimer of a catalytic subunit (MsrP) and a heme-binding subunit (MsrQ).</text>
</comment>